<reference evidence="2" key="1">
    <citation type="submission" date="2023-06" db="EMBL/GenBank/DDBJ databases">
        <title>Survivors Of The Sea: Transcriptome response of Skeletonema marinoi to long-term dormancy.</title>
        <authorList>
            <person name="Pinder M.I.M."/>
            <person name="Kourtchenko O."/>
            <person name="Robertson E.K."/>
            <person name="Larsson T."/>
            <person name="Maumus F."/>
            <person name="Osuna-Cruz C.M."/>
            <person name="Vancaester E."/>
            <person name="Stenow R."/>
            <person name="Vandepoele K."/>
            <person name="Ploug H."/>
            <person name="Bruchert V."/>
            <person name="Godhe A."/>
            <person name="Topel M."/>
        </authorList>
    </citation>
    <scope>NUCLEOTIDE SEQUENCE</scope>
    <source>
        <strain evidence="2">R05AC</strain>
    </source>
</reference>
<name>A0AAD8YJH8_9STRA</name>
<dbReference type="EMBL" id="JATAAI010000004">
    <property type="protein sequence ID" value="KAK1746311.1"/>
    <property type="molecule type" value="Genomic_DNA"/>
</dbReference>
<sequence length="121" mass="13763">MVPSSRVGPDFKGRFKCMGQIEDIESTSIPKFIHGYNGKPALVTKSGTFTRHENYIEFTINVNYWAFLARKGLHSLMPYFQDFIFNVGFTIEARHDEEMPEVLLGGCRIMNLDPDKAAVDV</sequence>
<comment type="caution">
    <text evidence="2">The sequence shown here is derived from an EMBL/GenBank/DDBJ whole genome shotgun (WGS) entry which is preliminary data.</text>
</comment>
<evidence type="ECO:0000313" key="2">
    <source>
        <dbReference type="EMBL" id="KAK1746311.1"/>
    </source>
</evidence>
<evidence type="ECO:0000313" key="3">
    <source>
        <dbReference type="Proteomes" id="UP001224775"/>
    </source>
</evidence>
<dbReference type="PANTHER" id="PTHR31558:SF35">
    <property type="entry name" value="PROTEIN ENHANCED DISEASE RESISTANCE 2 C-TERMINAL DOMAIN-CONTAINING PROTEIN"/>
    <property type="match status" value="1"/>
</dbReference>
<dbReference type="PANTHER" id="PTHR31558">
    <property type="entry name" value="CW14 PROTEIN"/>
    <property type="match status" value="1"/>
</dbReference>
<accession>A0AAD8YJH8</accession>
<evidence type="ECO:0000259" key="1">
    <source>
        <dbReference type="Pfam" id="PF07059"/>
    </source>
</evidence>
<gene>
    <name evidence="2" type="ORF">QTG54_002918</name>
</gene>
<keyword evidence="3" id="KW-1185">Reference proteome</keyword>
<organism evidence="2 3">
    <name type="scientific">Skeletonema marinoi</name>
    <dbReference type="NCBI Taxonomy" id="267567"/>
    <lineage>
        <taxon>Eukaryota</taxon>
        <taxon>Sar</taxon>
        <taxon>Stramenopiles</taxon>
        <taxon>Ochrophyta</taxon>
        <taxon>Bacillariophyta</taxon>
        <taxon>Coscinodiscophyceae</taxon>
        <taxon>Thalassiosirophycidae</taxon>
        <taxon>Thalassiosirales</taxon>
        <taxon>Skeletonemataceae</taxon>
        <taxon>Skeletonema</taxon>
        <taxon>Skeletonema marinoi-dohrnii complex</taxon>
    </lineage>
</organism>
<proteinExistence type="predicted"/>
<dbReference type="Proteomes" id="UP001224775">
    <property type="component" value="Unassembled WGS sequence"/>
</dbReference>
<protein>
    <submittedName>
        <fullName evidence="2">DUF1336 domain-containing protein</fullName>
    </submittedName>
</protein>
<dbReference type="Pfam" id="PF07059">
    <property type="entry name" value="EDR2_C"/>
    <property type="match status" value="1"/>
</dbReference>
<dbReference type="AlphaFoldDB" id="A0AAD8YJH8"/>
<feature type="domain" description="Protein ENHANCED DISEASE RESISTANCE 2 C-terminal" evidence="1">
    <location>
        <begin position="10"/>
        <end position="113"/>
    </location>
</feature>
<dbReference type="InterPro" id="IPR009769">
    <property type="entry name" value="EDR2_C"/>
</dbReference>